<dbReference type="STRING" id="57664.SAMN05661003_11237"/>
<keyword evidence="1 3" id="KW-0732">Signal</keyword>
<dbReference type="EMBL" id="FNAQ01000012">
    <property type="protein sequence ID" value="SDE46884.1"/>
    <property type="molecule type" value="Genomic_DNA"/>
</dbReference>
<sequence length="618" mass="68893">MRFWSNSIGALFWALTLVGVLAGCHQPPASHCVACHVGLEPASASHTDCIACHGGDAREPDKKKAHGGMYGPRNPSAPPFWEKTCGRCHPYQLERMRGNLMFTNTGFIKNIQLTWEGQDGHLYGTQAQQLFDAAGEPLELKDVAQLNNLAGELYRKFCSLCHVGMESHEVWTGSHASGCAACHFPFNDNATYQGTDVAMRGRWPHSASHRMEPLPTNEVCLRCHNRSGRIALTYQGLNDGNNGLMPVSQAFPGPELISGVRNVTRIEADIHHQRGMDCIDCHTSRDLMGDGYAYENMYLQTEIACTDCHGSATERPRLAPSQREQTEARREARSYHSAPPLEAPAVLTAKQRPYSNVFFEQGQVIVLGKRDGQRHVSKVITGTPEHRIAGHERLSCYSCHSAAVPQCFGCHTEYDRSQPGQDFIRQRMTRGRFSETEDYRSLYPFALALDQRGQIAPVTPGCQTFVTVKGRRGQPETEEYVARFRDRQQLRFAPFYSHNTTGRTVGCRECHANPVFVGFGQHQVVAGRVEASLLCEKADDKPLDGFQQMTQNGIQAFSAIVREHSRPLQGEEIQRVFAVNQCLVCHESGKDVIYQQKLDYGRLLRSAGQRSDGGCEPR</sequence>
<feature type="chain" id="PRO_5017354748" description="Cytochrome c554 and c-prime" evidence="3">
    <location>
        <begin position="23"/>
        <end position="618"/>
    </location>
</feature>
<dbReference type="SUPFAM" id="SSF48695">
    <property type="entry name" value="Multiheme cytochromes"/>
    <property type="match status" value="1"/>
</dbReference>
<organism evidence="4 5">
    <name type="scientific">Desulfuromonas thiophila</name>
    <dbReference type="NCBI Taxonomy" id="57664"/>
    <lineage>
        <taxon>Bacteria</taxon>
        <taxon>Pseudomonadati</taxon>
        <taxon>Thermodesulfobacteriota</taxon>
        <taxon>Desulfuromonadia</taxon>
        <taxon>Desulfuromonadales</taxon>
        <taxon>Desulfuromonadaceae</taxon>
        <taxon>Desulfuromonas</taxon>
    </lineage>
</organism>
<dbReference type="GO" id="GO:0016491">
    <property type="term" value="F:oxidoreductase activity"/>
    <property type="evidence" value="ECO:0007669"/>
    <property type="project" value="TreeGrafter"/>
</dbReference>
<evidence type="ECO:0000256" key="2">
    <source>
        <dbReference type="SAM" id="MobiDB-lite"/>
    </source>
</evidence>
<evidence type="ECO:0000313" key="5">
    <source>
        <dbReference type="Proteomes" id="UP000243205"/>
    </source>
</evidence>
<feature type="region of interest" description="Disordered" evidence="2">
    <location>
        <begin position="313"/>
        <end position="339"/>
    </location>
</feature>
<accession>A0A1G7D5G4</accession>
<reference evidence="5" key="1">
    <citation type="submission" date="2016-10" db="EMBL/GenBank/DDBJ databases">
        <authorList>
            <person name="Varghese N."/>
            <person name="Submissions S."/>
        </authorList>
    </citation>
    <scope>NUCLEOTIDE SEQUENCE [LARGE SCALE GENOMIC DNA]</scope>
    <source>
        <strain evidence="5">DSM 8987</strain>
    </source>
</reference>
<dbReference type="NCBIfam" id="NF040943">
    <property type="entry name" value="cytoc3_ExtM"/>
    <property type="match status" value="1"/>
</dbReference>
<gene>
    <name evidence="4" type="ORF">SAMN05661003_11237</name>
</gene>
<evidence type="ECO:0008006" key="6">
    <source>
        <dbReference type="Google" id="ProtNLM"/>
    </source>
</evidence>
<dbReference type="PANTHER" id="PTHR35038">
    <property type="entry name" value="DISSIMILATORY SULFITE REDUCTASE SIRA"/>
    <property type="match status" value="1"/>
</dbReference>
<feature type="compositionally biased region" description="Basic and acidic residues" evidence="2">
    <location>
        <begin position="324"/>
        <end position="334"/>
    </location>
</feature>
<evidence type="ECO:0000256" key="3">
    <source>
        <dbReference type="SAM" id="SignalP"/>
    </source>
</evidence>
<proteinExistence type="predicted"/>
<evidence type="ECO:0000313" key="4">
    <source>
        <dbReference type="EMBL" id="SDE46884.1"/>
    </source>
</evidence>
<dbReference type="PROSITE" id="PS51257">
    <property type="entry name" value="PROKAR_LIPOPROTEIN"/>
    <property type="match status" value="1"/>
</dbReference>
<dbReference type="RefSeq" id="WP_245691459.1">
    <property type="nucleotide sequence ID" value="NZ_FNAQ01000012.1"/>
</dbReference>
<dbReference type="PANTHER" id="PTHR35038:SF8">
    <property type="entry name" value="C-TYPE POLYHEME CYTOCHROME OMCC"/>
    <property type="match status" value="1"/>
</dbReference>
<feature type="signal peptide" evidence="3">
    <location>
        <begin position="1"/>
        <end position="22"/>
    </location>
</feature>
<keyword evidence="5" id="KW-1185">Reference proteome</keyword>
<protein>
    <recommendedName>
        <fullName evidence="6">Cytochrome c554 and c-prime</fullName>
    </recommendedName>
</protein>
<dbReference type="InterPro" id="IPR036280">
    <property type="entry name" value="Multihaem_cyt_sf"/>
</dbReference>
<name>A0A1G7D5G4_9BACT</name>
<dbReference type="InterPro" id="IPR051829">
    <property type="entry name" value="Multiheme_Cytochr_ET"/>
</dbReference>
<dbReference type="Proteomes" id="UP000243205">
    <property type="component" value="Unassembled WGS sequence"/>
</dbReference>
<dbReference type="AlphaFoldDB" id="A0A1G7D5G4"/>
<evidence type="ECO:0000256" key="1">
    <source>
        <dbReference type="ARBA" id="ARBA00022729"/>
    </source>
</evidence>